<protein>
    <recommendedName>
        <fullName evidence="16">DNA polymerase IV</fullName>
        <shortName evidence="16">Pol IV</shortName>
        <ecNumber evidence="16">2.7.7.7</ecNumber>
    </recommendedName>
</protein>
<feature type="site" description="Substrate discrimination" evidence="16">
    <location>
        <position position="15"/>
    </location>
</feature>
<dbReference type="GO" id="GO:0000287">
    <property type="term" value="F:magnesium ion binding"/>
    <property type="evidence" value="ECO:0007669"/>
    <property type="project" value="UniProtKB-UniRule"/>
</dbReference>
<evidence type="ECO:0000256" key="12">
    <source>
        <dbReference type="ARBA" id="ARBA00022932"/>
    </source>
</evidence>
<dbReference type="InterPro" id="IPR024728">
    <property type="entry name" value="PolY_HhH_motif"/>
</dbReference>
<dbReference type="InterPro" id="IPR050116">
    <property type="entry name" value="DNA_polymerase-Y"/>
</dbReference>
<dbReference type="Proteomes" id="UP000663929">
    <property type="component" value="Chromosome"/>
</dbReference>
<keyword evidence="6 16" id="KW-0808">Transferase</keyword>
<keyword evidence="10 16" id="KW-0227">DNA damage</keyword>
<evidence type="ECO:0000256" key="16">
    <source>
        <dbReference type="HAMAP-Rule" id="MF_01113"/>
    </source>
</evidence>
<organism evidence="19 20">
    <name type="scientific">Sulfidibacter corallicola</name>
    <dbReference type="NCBI Taxonomy" id="2818388"/>
    <lineage>
        <taxon>Bacteria</taxon>
        <taxon>Pseudomonadati</taxon>
        <taxon>Acidobacteriota</taxon>
        <taxon>Holophagae</taxon>
        <taxon>Acanthopleuribacterales</taxon>
        <taxon>Acanthopleuribacteraceae</taxon>
        <taxon>Sulfidibacter</taxon>
    </lineage>
</organism>
<dbReference type="GO" id="GO:0006261">
    <property type="term" value="P:DNA-templated DNA replication"/>
    <property type="evidence" value="ECO:0007669"/>
    <property type="project" value="UniProtKB-UniRule"/>
</dbReference>
<comment type="subcellular location">
    <subcellularLocation>
        <location evidence="1 16">Cytoplasm</location>
    </subcellularLocation>
</comment>
<reference evidence="19" key="1">
    <citation type="submission" date="2021-03" db="EMBL/GenBank/DDBJ databases">
        <title>Acanthopleuribacteraceae sp. M133.</title>
        <authorList>
            <person name="Wang G."/>
        </authorList>
    </citation>
    <scope>NUCLEOTIDE SEQUENCE</scope>
    <source>
        <strain evidence="19">M133</strain>
    </source>
</reference>
<evidence type="ECO:0000313" key="19">
    <source>
        <dbReference type="EMBL" id="QTD47652.1"/>
    </source>
</evidence>
<keyword evidence="8 16" id="KW-0235">DNA replication</keyword>
<dbReference type="FunFam" id="1.10.150.20:FF:000019">
    <property type="entry name" value="DNA polymerase IV"/>
    <property type="match status" value="1"/>
</dbReference>
<dbReference type="Pfam" id="PF11799">
    <property type="entry name" value="IMS_C"/>
    <property type="match status" value="1"/>
</dbReference>
<dbReference type="PROSITE" id="PS50173">
    <property type="entry name" value="UMUC"/>
    <property type="match status" value="1"/>
</dbReference>
<keyword evidence="13 16" id="KW-0238">DNA-binding</keyword>
<feature type="domain" description="UmuC" evidence="18">
    <location>
        <begin position="6"/>
        <end position="187"/>
    </location>
</feature>
<dbReference type="PANTHER" id="PTHR11076:SF33">
    <property type="entry name" value="DNA POLYMERASE KAPPA"/>
    <property type="match status" value="1"/>
</dbReference>
<dbReference type="CDD" id="cd03586">
    <property type="entry name" value="PolY_Pol_IV_kappa"/>
    <property type="match status" value="1"/>
</dbReference>
<evidence type="ECO:0000256" key="13">
    <source>
        <dbReference type="ARBA" id="ARBA00023125"/>
    </source>
</evidence>
<comment type="catalytic activity">
    <reaction evidence="15 16">
        <text>DNA(n) + a 2'-deoxyribonucleoside 5'-triphosphate = DNA(n+1) + diphosphate</text>
        <dbReference type="Rhea" id="RHEA:22508"/>
        <dbReference type="Rhea" id="RHEA-COMP:17339"/>
        <dbReference type="Rhea" id="RHEA-COMP:17340"/>
        <dbReference type="ChEBI" id="CHEBI:33019"/>
        <dbReference type="ChEBI" id="CHEBI:61560"/>
        <dbReference type="ChEBI" id="CHEBI:173112"/>
        <dbReference type="EC" id="2.7.7.7"/>
    </reaction>
</comment>
<dbReference type="SUPFAM" id="SSF100879">
    <property type="entry name" value="Lesion bypass DNA polymerase (Y-family), little finger domain"/>
    <property type="match status" value="1"/>
</dbReference>
<evidence type="ECO:0000256" key="7">
    <source>
        <dbReference type="ARBA" id="ARBA00022695"/>
    </source>
</evidence>
<dbReference type="GO" id="GO:0005829">
    <property type="term" value="C:cytosol"/>
    <property type="evidence" value="ECO:0007669"/>
    <property type="project" value="TreeGrafter"/>
</dbReference>
<evidence type="ECO:0000256" key="14">
    <source>
        <dbReference type="ARBA" id="ARBA00023204"/>
    </source>
</evidence>
<feature type="binding site" evidence="16">
    <location>
        <position position="105"/>
    </location>
    <ligand>
        <name>Mg(2+)</name>
        <dbReference type="ChEBI" id="CHEBI:18420"/>
    </ligand>
</feature>
<keyword evidence="4 16" id="KW-0515">Mutator protein</keyword>
<feature type="active site" evidence="16">
    <location>
        <position position="106"/>
    </location>
</feature>
<dbReference type="InterPro" id="IPR001126">
    <property type="entry name" value="UmuC"/>
</dbReference>
<dbReference type="GO" id="GO:0009432">
    <property type="term" value="P:SOS response"/>
    <property type="evidence" value="ECO:0007669"/>
    <property type="project" value="TreeGrafter"/>
</dbReference>
<proteinExistence type="inferred from homology"/>
<dbReference type="InterPro" id="IPR043128">
    <property type="entry name" value="Rev_trsase/Diguanyl_cyclase"/>
</dbReference>
<evidence type="ECO:0000256" key="1">
    <source>
        <dbReference type="ARBA" id="ARBA00004496"/>
    </source>
</evidence>
<comment type="subunit">
    <text evidence="3 16">Monomer.</text>
</comment>
<keyword evidence="5 16" id="KW-0963">Cytoplasm</keyword>
<dbReference type="Gene3D" id="3.30.70.270">
    <property type="match status" value="1"/>
</dbReference>
<keyword evidence="17" id="KW-0175">Coiled coil</keyword>
<comment type="function">
    <text evidence="16">Poorly processive, error-prone DNA polymerase involved in untargeted mutagenesis. Copies undamaged DNA at stalled replication forks, which arise in vivo from mismatched or misaligned primer ends. These misaligned primers can be extended by PolIV. Exhibits no 3'-5' exonuclease (proofreading) activity. May be involved in translesional synthesis, in conjunction with the beta clamp from PolIII.</text>
</comment>
<dbReference type="NCBIfam" id="NF002677">
    <property type="entry name" value="PRK02406.1"/>
    <property type="match status" value="1"/>
</dbReference>
<keyword evidence="9 16" id="KW-0479">Metal-binding</keyword>
<dbReference type="RefSeq" id="WP_237377319.1">
    <property type="nucleotide sequence ID" value="NZ_CP071793.1"/>
</dbReference>
<evidence type="ECO:0000256" key="11">
    <source>
        <dbReference type="ARBA" id="ARBA00022842"/>
    </source>
</evidence>
<sequence>MTTRKIIHIDMDAFYASVEQRDNPQLRGKPVVVGGNPNSRGVVCAASYEARRFGVRSAIPCAQAFRLCPQAIFVRPRFEVYRGISREIRRIFLAHTELVEPLSLDEAFLDVTQNKSGNPSATWLANQIRAQILEKTRLTASAGVAPNKFLAKIASDVNKPNGIFVIPPSRVEAYIEQLPIGRFFGIGKATEKKMHALGVFCGKDLKRFEEAELIQRFGKSGSWYYRISRGIDNREVKPHRVAKSVGVEETFARDIDQLDRIREILRELAIELERRLSKKQKSGKTITLKLRYDDFTTITRAESQPRYVSDAATFYEVAARLLELSEAGKRPIRLLGITLSNLDDPDHRESQLSLQLPLPFGEEHF</sequence>
<dbReference type="Gene3D" id="3.40.1170.60">
    <property type="match status" value="1"/>
</dbReference>
<dbReference type="FunFam" id="3.40.1170.60:FF:000001">
    <property type="entry name" value="DNA polymerase IV"/>
    <property type="match status" value="1"/>
</dbReference>
<dbReference type="GO" id="GO:0006281">
    <property type="term" value="P:DNA repair"/>
    <property type="evidence" value="ECO:0007669"/>
    <property type="project" value="UniProtKB-UniRule"/>
</dbReference>
<dbReference type="Pfam" id="PF00817">
    <property type="entry name" value="IMS"/>
    <property type="match status" value="1"/>
</dbReference>
<accession>A0A8A4TEJ6</accession>
<dbReference type="HAMAP" id="MF_01113">
    <property type="entry name" value="DNApol_IV"/>
    <property type="match status" value="1"/>
</dbReference>
<dbReference type="GO" id="GO:0003887">
    <property type="term" value="F:DNA-directed DNA polymerase activity"/>
    <property type="evidence" value="ECO:0007669"/>
    <property type="project" value="UniProtKB-UniRule"/>
</dbReference>
<keyword evidence="12 16" id="KW-0239">DNA-directed DNA polymerase</keyword>
<evidence type="ECO:0000256" key="8">
    <source>
        <dbReference type="ARBA" id="ARBA00022705"/>
    </source>
</evidence>
<dbReference type="InterPro" id="IPR017961">
    <property type="entry name" value="DNA_pol_Y-fam_little_finger"/>
</dbReference>
<dbReference type="PANTHER" id="PTHR11076">
    <property type="entry name" value="DNA REPAIR POLYMERASE UMUC / TRANSFERASE FAMILY MEMBER"/>
    <property type="match status" value="1"/>
</dbReference>
<dbReference type="EC" id="2.7.7.7" evidence="16"/>
<evidence type="ECO:0000256" key="3">
    <source>
        <dbReference type="ARBA" id="ARBA00011245"/>
    </source>
</evidence>
<evidence type="ECO:0000256" key="5">
    <source>
        <dbReference type="ARBA" id="ARBA00022490"/>
    </source>
</evidence>
<dbReference type="AlphaFoldDB" id="A0A8A4TEJ6"/>
<evidence type="ECO:0000256" key="17">
    <source>
        <dbReference type="SAM" id="Coils"/>
    </source>
</evidence>
<dbReference type="InterPro" id="IPR022880">
    <property type="entry name" value="DNApol_IV"/>
</dbReference>
<evidence type="ECO:0000256" key="2">
    <source>
        <dbReference type="ARBA" id="ARBA00010945"/>
    </source>
</evidence>
<keyword evidence="20" id="KW-1185">Reference proteome</keyword>
<dbReference type="SUPFAM" id="SSF56672">
    <property type="entry name" value="DNA/RNA polymerases"/>
    <property type="match status" value="1"/>
</dbReference>
<dbReference type="InterPro" id="IPR036775">
    <property type="entry name" value="DNA_pol_Y-fam_lit_finger_sf"/>
</dbReference>
<dbReference type="InterPro" id="IPR043502">
    <property type="entry name" value="DNA/RNA_pol_sf"/>
</dbReference>
<feature type="binding site" evidence="16">
    <location>
        <position position="10"/>
    </location>
    <ligand>
        <name>Mg(2+)</name>
        <dbReference type="ChEBI" id="CHEBI:18420"/>
    </ligand>
</feature>
<dbReference type="GO" id="GO:0042276">
    <property type="term" value="P:error-prone translesion synthesis"/>
    <property type="evidence" value="ECO:0007669"/>
    <property type="project" value="TreeGrafter"/>
</dbReference>
<feature type="coiled-coil region" evidence="17">
    <location>
        <begin position="255"/>
        <end position="282"/>
    </location>
</feature>
<evidence type="ECO:0000256" key="6">
    <source>
        <dbReference type="ARBA" id="ARBA00022679"/>
    </source>
</evidence>
<comment type="cofactor">
    <cofactor evidence="16">
        <name>Mg(2+)</name>
        <dbReference type="ChEBI" id="CHEBI:18420"/>
    </cofactor>
    <text evidence="16">Binds 2 magnesium ions per subunit.</text>
</comment>
<dbReference type="FunFam" id="3.30.1490.100:FF:000004">
    <property type="entry name" value="DNA polymerase IV"/>
    <property type="match status" value="1"/>
</dbReference>
<keyword evidence="14 16" id="KW-0234">DNA repair</keyword>
<evidence type="ECO:0000256" key="4">
    <source>
        <dbReference type="ARBA" id="ARBA00022457"/>
    </source>
</evidence>
<evidence type="ECO:0000256" key="10">
    <source>
        <dbReference type="ARBA" id="ARBA00022763"/>
    </source>
</evidence>
<dbReference type="Pfam" id="PF11798">
    <property type="entry name" value="IMS_HHH"/>
    <property type="match status" value="1"/>
</dbReference>
<dbReference type="Gene3D" id="1.10.150.20">
    <property type="entry name" value="5' to 3' exonuclease, C-terminal subdomain"/>
    <property type="match status" value="1"/>
</dbReference>
<name>A0A8A4TEJ6_SULCO</name>
<keyword evidence="7 16" id="KW-0548">Nucleotidyltransferase</keyword>
<dbReference type="Gene3D" id="3.30.1490.100">
    <property type="entry name" value="DNA polymerase, Y-family, little finger domain"/>
    <property type="match status" value="1"/>
</dbReference>
<comment type="similarity">
    <text evidence="2 16">Belongs to the DNA polymerase type-Y family.</text>
</comment>
<evidence type="ECO:0000259" key="18">
    <source>
        <dbReference type="PROSITE" id="PS50173"/>
    </source>
</evidence>
<evidence type="ECO:0000256" key="15">
    <source>
        <dbReference type="ARBA" id="ARBA00049244"/>
    </source>
</evidence>
<dbReference type="GO" id="GO:0003684">
    <property type="term" value="F:damaged DNA binding"/>
    <property type="evidence" value="ECO:0007669"/>
    <property type="project" value="InterPro"/>
</dbReference>
<evidence type="ECO:0000313" key="20">
    <source>
        <dbReference type="Proteomes" id="UP000663929"/>
    </source>
</evidence>
<dbReference type="KEGG" id="scor:J3U87_18830"/>
<dbReference type="EMBL" id="CP071793">
    <property type="protein sequence ID" value="QTD47652.1"/>
    <property type="molecule type" value="Genomic_DNA"/>
</dbReference>
<keyword evidence="11 16" id="KW-0460">Magnesium</keyword>
<gene>
    <name evidence="16 19" type="primary">dinB</name>
    <name evidence="19" type="ORF">J3U87_18830</name>
</gene>
<evidence type="ECO:0000256" key="9">
    <source>
        <dbReference type="ARBA" id="ARBA00022723"/>
    </source>
</evidence>